<feature type="region of interest" description="Disordered" evidence="1">
    <location>
        <begin position="88"/>
        <end position="203"/>
    </location>
</feature>
<keyword evidence="2" id="KW-0472">Membrane</keyword>
<feature type="domain" description="J" evidence="3">
    <location>
        <begin position="22"/>
        <end position="87"/>
    </location>
</feature>
<keyword evidence="4" id="KW-1185">Reference proteome</keyword>
<dbReference type="AlphaFoldDB" id="A0A6J3LWU4"/>
<keyword evidence="2" id="KW-1133">Transmembrane helix</keyword>
<feature type="region of interest" description="Disordered" evidence="1">
    <location>
        <begin position="1"/>
        <end position="33"/>
    </location>
</feature>
<dbReference type="InterPro" id="IPR001623">
    <property type="entry name" value="DnaJ_domain"/>
</dbReference>
<proteinExistence type="predicted"/>
<gene>
    <name evidence="5" type="ORF">K489DRAFT_390230</name>
</gene>
<feature type="compositionally biased region" description="Low complexity" evidence="1">
    <location>
        <begin position="90"/>
        <end position="116"/>
    </location>
</feature>
<dbReference type="Pfam" id="PF00226">
    <property type="entry name" value="DnaJ"/>
    <property type="match status" value="1"/>
</dbReference>
<dbReference type="PRINTS" id="PR00625">
    <property type="entry name" value="JDOMAIN"/>
</dbReference>
<dbReference type="Proteomes" id="UP000504637">
    <property type="component" value="Unplaced"/>
</dbReference>
<dbReference type="Gene3D" id="1.10.287.110">
    <property type="entry name" value="DnaJ domain"/>
    <property type="match status" value="1"/>
</dbReference>
<reference evidence="5" key="2">
    <citation type="submission" date="2020-04" db="EMBL/GenBank/DDBJ databases">
        <authorList>
            <consortium name="NCBI Genome Project"/>
        </authorList>
    </citation>
    <scope>NUCLEOTIDE SEQUENCE</scope>
    <source>
        <strain evidence="5">CBS 342.82</strain>
    </source>
</reference>
<evidence type="ECO:0000259" key="3">
    <source>
        <dbReference type="PROSITE" id="PS50076"/>
    </source>
</evidence>
<dbReference type="SUPFAM" id="SSF46565">
    <property type="entry name" value="Chaperone J-domain"/>
    <property type="match status" value="1"/>
</dbReference>
<dbReference type="PANTHER" id="PTHR44873:SF1">
    <property type="entry name" value="DNAJ HOMOLOG SUBFAMILY C MEMBER 30, MITOCHONDRIAL"/>
    <property type="match status" value="1"/>
</dbReference>
<dbReference type="RefSeq" id="XP_033457159.1">
    <property type="nucleotide sequence ID" value="XM_033606581.1"/>
</dbReference>
<dbReference type="InterPro" id="IPR053025">
    <property type="entry name" value="Mito_ATP_Synthase-Asso"/>
</dbReference>
<feature type="transmembrane region" description="Helical" evidence="2">
    <location>
        <begin position="246"/>
        <end position="277"/>
    </location>
</feature>
<dbReference type="CDD" id="cd06257">
    <property type="entry name" value="DnaJ"/>
    <property type="match status" value="1"/>
</dbReference>
<name>A0A6J3LWU4_9PEZI</name>
<dbReference type="InterPro" id="IPR036869">
    <property type="entry name" value="J_dom_sf"/>
</dbReference>
<dbReference type="SMART" id="SM00271">
    <property type="entry name" value="DnaJ"/>
    <property type="match status" value="1"/>
</dbReference>
<dbReference type="OrthoDB" id="10250354at2759"/>
<dbReference type="GeneID" id="54364381"/>
<dbReference type="PROSITE" id="PS50076">
    <property type="entry name" value="DNAJ_2"/>
    <property type="match status" value="1"/>
</dbReference>
<reference evidence="5" key="1">
    <citation type="submission" date="2020-01" db="EMBL/GenBank/DDBJ databases">
        <authorList>
            <consortium name="DOE Joint Genome Institute"/>
            <person name="Haridas S."/>
            <person name="Albert R."/>
            <person name="Binder M."/>
            <person name="Bloem J."/>
            <person name="Labutti K."/>
            <person name="Salamov A."/>
            <person name="Andreopoulos B."/>
            <person name="Baker S.E."/>
            <person name="Barry K."/>
            <person name="Bills G."/>
            <person name="Bluhm B.H."/>
            <person name="Cannon C."/>
            <person name="Castanera R."/>
            <person name="Culley D.E."/>
            <person name="Daum C."/>
            <person name="Ezra D."/>
            <person name="Gonzalez J.B."/>
            <person name="Henrissat B."/>
            <person name="Kuo A."/>
            <person name="Liang C."/>
            <person name="Lipzen A."/>
            <person name="Lutzoni F."/>
            <person name="Magnuson J."/>
            <person name="Mondo S."/>
            <person name="Nolan M."/>
            <person name="Ohm R."/>
            <person name="Pangilinan J."/>
            <person name="Park H.-J."/>
            <person name="Ramirez L."/>
            <person name="Alfaro M."/>
            <person name="Sun H."/>
            <person name="Tritt A."/>
            <person name="Yoshinaga Y."/>
            <person name="Zwiers L.-H."/>
            <person name="Turgeon B.G."/>
            <person name="Goodwin S.B."/>
            <person name="Spatafora J.W."/>
            <person name="Crous P.W."/>
            <person name="Grigoriev I.V."/>
        </authorList>
    </citation>
    <scope>NUCLEOTIDE SEQUENCE</scope>
    <source>
        <strain evidence="5">CBS 342.82</strain>
    </source>
</reference>
<keyword evidence="2" id="KW-0812">Transmembrane</keyword>
<evidence type="ECO:0000256" key="2">
    <source>
        <dbReference type="SAM" id="Phobius"/>
    </source>
</evidence>
<accession>A0A6J3LWU4</accession>
<evidence type="ECO:0000313" key="4">
    <source>
        <dbReference type="Proteomes" id="UP000504637"/>
    </source>
</evidence>
<organism evidence="5">
    <name type="scientific">Dissoconium aciculare CBS 342.82</name>
    <dbReference type="NCBI Taxonomy" id="1314786"/>
    <lineage>
        <taxon>Eukaryota</taxon>
        <taxon>Fungi</taxon>
        <taxon>Dikarya</taxon>
        <taxon>Ascomycota</taxon>
        <taxon>Pezizomycotina</taxon>
        <taxon>Dothideomycetes</taxon>
        <taxon>Dothideomycetidae</taxon>
        <taxon>Mycosphaerellales</taxon>
        <taxon>Dissoconiaceae</taxon>
        <taxon>Dissoconium</taxon>
    </lineage>
</organism>
<evidence type="ECO:0000256" key="1">
    <source>
        <dbReference type="SAM" id="MobiDB-lite"/>
    </source>
</evidence>
<protein>
    <submittedName>
        <fullName evidence="5">DnaJ-domain-containing protein</fullName>
    </submittedName>
</protein>
<dbReference type="PANTHER" id="PTHR44873">
    <property type="entry name" value="DNAJ HOMOLOG SUBFAMILY C MEMBER 30, MITOCHONDRIAL"/>
    <property type="match status" value="1"/>
</dbReference>
<sequence length="293" mass="31388">MTVAGRRPFHQTSHHLERTLPNHYETLSVPTNASPTDIKKQFYKLSKSNHPDLHPNDPGAAQRFVRISEAYATLSSPAKRSLYDRDFLQSTSSSPSSSSPHPNFRGSYSSASASSSGPGGRPASGLSRRRTQFRGPPPSFYRNGGWGEHGDKRGAYASQASHTHEAQGRSASGADGPSAHQATSSEPGIGPGGFTAGFDNDVPHFDHVAHAQTHEEIDRMRRRAREQAAREEDIAMGRGNSGPMNFFVMMGVLGVVVSASGLFAAGPVVPTTAVVVGGKERKGKTRRDEISEG</sequence>
<reference evidence="5" key="3">
    <citation type="submission" date="2025-08" db="UniProtKB">
        <authorList>
            <consortium name="RefSeq"/>
        </authorList>
    </citation>
    <scope>IDENTIFICATION</scope>
    <source>
        <strain evidence="5">CBS 342.82</strain>
    </source>
</reference>
<evidence type="ECO:0000313" key="5">
    <source>
        <dbReference type="RefSeq" id="XP_033457159.1"/>
    </source>
</evidence>